<feature type="region of interest" description="Disordered" evidence="1">
    <location>
        <begin position="1"/>
        <end position="43"/>
    </location>
</feature>
<dbReference type="EMBL" id="BRZM01000024">
    <property type="protein sequence ID" value="GLD56429.1"/>
    <property type="molecule type" value="Genomic_DNA"/>
</dbReference>
<sequence length="112" mass="12544">MPECDVTNVLENEGEEEIKGMEERADTDDVMRRPERNRQPPRRLDYAELGNPVVTAVKSLFQGLTTAWNDIISESEASARPRSVPSSDNHLNIAMHRDVHEFGGESVTHLGS</sequence>
<evidence type="ECO:0000313" key="2">
    <source>
        <dbReference type="EMBL" id="GLD56429.1"/>
    </source>
</evidence>
<dbReference type="Proteomes" id="UP001279410">
    <property type="component" value="Unassembled WGS sequence"/>
</dbReference>
<comment type="caution">
    <text evidence="2">The sequence shown here is derived from an EMBL/GenBank/DDBJ whole genome shotgun (WGS) entry which is preliminary data.</text>
</comment>
<gene>
    <name evidence="2" type="ORF">AKAME5_000877800</name>
</gene>
<evidence type="ECO:0000313" key="3">
    <source>
        <dbReference type="Proteomes" id="UP001279410"/>
    </source>
</evidence>
<protein>
    <submittedName>
        <fullName evidence="2">Uncharacterized protein</fullName>
    </submittedName>
</protein>
<accession>A0AAD3R415</accession>
<feature type="compositionally biased region" description="Basic and acidic residues" evidence="1">
    <location>
        <begin position="17"/>
        <end position="43"/>
    </location>
</feature>
<reference evidence="2" key="1">
    <citation type="submission" date="2022-08" db="EMBL/GenBank/DDBJ databases">
        <title>Genome sequencing of akame (Lates japonicus).</title>
        <authorList>
            <person name="Hashiguchi Y."/>
            <person name="Takahashi H."/>
        </authorList>
    </citation>
    <scope>NUCLEOTIDE SEQUENCE</scope>
    <source>
        <strain evidence="2">Kochi</strain>
    </source>
</reference>
<keyword evidence="3" id="KW-1185">Reference proteome</keyword>
<organism evidence="2 3">
    <name type="scientific">Lates japonicus</name>
    <name type="common">Japanese lates</name>
    <dbReference type="NCBI Taxonomy" id="270547"/>
    <lineage>
        <taxon>Eukaryota</taxon>
        <taxon>Metazoa</taxon>
        <taxon>Chordata</taxon>
        <taxon>Craniata</taxon>
        <taxon>Vertebrata</taxon>
        <taxon>Euteleostomi</taxon>
        <taxon>Actinopterygii</taxon>
        <taxon>Neopterygii</taxon>
        <taxon>Teleostei</taxon>
        <taxon>Neoteleostei</taxon>
        <taxon>Acanthomorphata</taxon>
        <taxon>Carangaria</taxon>
        <taxon>Carangaria incertae sedis</taxon>
        <taxon>Centropomidae</taxon>
        <taxon>Lates</taxon>
    </lineage>
</organism>
<proteinExistence type="predicted"/>
<dbReference type="AlphaFoldDB" id="A0AAD3R415"/>
<name>A0AAD3R415_LATJO</name>
<evidence type="ECO:0000256" key="1">
    <source>
        <dbReference type="SAM" id="MobiDB-lite"/>
    </source>
</evidence>